<proteinExistence type="predicted"/>
<dbReference type="EMBL" id="FOVW01000001">
    <property type="protein sequence ID" value="SFN68401.1"/>
    <property type="molecule type" value="Genomic_DNA"/>
</dbReference>
<organism evidence="1 2">
    <name type="scientific">Algoriphagus ornithinivorans</name>
    <dbReference type="NCBI Taxonomy" id="226506"/>
    <lineage>
        <taxon>Bacteria</taxon>
        <taxon>Pseudomonadati</taxon>
        <taxon>Bacteroidota</taxon>
        <taxon>Cytophagia</taxon>
        <taxon>Cytophagales</taxon>
        <taxon>Cyclobacteriaceae</taxon>
        <taxon>Algoriphagus</taxon>
    </lineage>
</organism>
<sequence length="277" mass="32390">MQVKISPIFQAFEQQHAEAKELFLTLGKQIKSKKAIELYGKLSFLEVYGDLLAKIHFEKESLQFDFFAPFSKLQKNLRKINHLKLVEKGLRQRELNQDLTYNSYSTFVDKHKKGLYSETFDMVVGSSLKVWDEFLAKSQEASKQIKPLTINTAINQLIEEELEFFHINQRQRLDSKALRDLFEGLRKIIMLENLLLYLGFNSIFIDSIHAEMEGLKENLKPWYANHLELQSLTHFLSDKEDVSKKYVAWVKDLHAEKKSLTSKVEKQAQSLFQKILA</sequence>
<dbReference type="STRING" id="226506.SAMN04488519_101347"/>
<reference evidence="2" key="1">
    <citation type="submission" date="2016-10" db="EMBL/GenBank/DDBJ databases">
        <authorList>
            <person name="Varghese N."/>
            <person name="Submissions S."/>
        </authorList>
    </citation>
    <scope>NUCLEOTIDE SEQUENCE [LARGE SCALE GENOMIC DNA]</scope>
    <source>
        <strain evidence="2">DSM 15282</strain>
    </source>
</reference>
<dbReference type="Proteomes" id="UP000199564">
    <property type="component" value="Unassembled WGS sequence"/>
</dbReference>
<evidence type="ECO:0000313" key="1">
    <source>
        <dbReference type="EMBL" id="SFN68401.1"/>
    </source>
</evidence>
<evidence type="ECO:0008006" key="3">
    <source>
        <dbReference type="Google" id="ProtNLM"/>
    </source>
</evidence>
<gene>
    <name evidence="1" type="ORF">SAMN04488519_101347</name>
</gene>
<evidence type="ECO:0000313" key="2">
    <source>
        <dbReference type="Proteomes" id="UP000199564"/>
    </source>
</evidence>
<dbReference type="RefSeq" id="WP_091649401.1">
    <property type="nucleotide sequence ID" value="NZ_FOVW01000001.1"/>
</dbReference>
<dbReference type="AlphaFoldDB" id="A0A1I5B1A6"/>
<keyword evidence="2" id="KW-1185">Reference proteome</keyword>
<name>A0A1I5B1A6_9BACT</name>
<protein>
    <recommendedName>
        <fullName evidence="3">CHAD domain-containing protein</fullName>
    </recommendedName>
</protein>
<accession>A0A1I5B1A6</accession>